<keyword evidence="3" id="KW-0805">Transcription regulation</keyword>
<evidence type="ECO:0000313" key="11">
    <source>
        <dbReference type="Proteomes" id="UP000298460"/>
    </source>
</evidence>
<gene>
    <name evidence="10" type="ORF">E4K67_19260</name>
</gene>
<name>A0A4Z0R0N0_9FIRM</name>
<organism evidence="10 11">
    <name type="scientific">Desulfosporosinus fructosivorans</name>
    <dbReference type="NCBI Taxonomy" id="2018669"/>
    <lineage>
        <taxon>Bacteria</taxon>
        <taxon>Bacillati</taxon>
        <taxon>Bacillota</taxon>
        <taxon>Clostridia</taxon>
        <taxon>Eubacteriales</taxon>
        <taxon>Desulfitobacteriaceae</taxon>
        <taxon>Desulfosporosinus</taxon>
    </lineage>
</organism>
<dbReference type="Pfam" id="PF00072">
    <property type="entry name" value="Response_reg"/>
    <property type="match status" value="1"/>
</dbReference>
<evidence type="ECO:0000256" key="4">
    <source>
        <dbReference type="ARBA" id="ARBA00023125"/>
    </source>
</evidence>
<dbReference type="SMART" id="SM00421">
    <property type="entry name" value="HTH_LUXR"/>
    <property type="match status" value="1"/>
</dbReference>
<evidence type="ECO:0000256" key="2">
    <source>
        <dbReference type="ARBA" id="ARBA00022553"/>
    </source>
</evidence>
<accession>A0A4Z0R0N0</accession>
<dbReference type="PRINTS" id="PR00038">
    <property type="entry name" value="HTHLUXR"/>
</dbReference>
<dbReference type="SUPFAM" id="SSF52172">
    <property type="entry name" value="CheY-like"/>
    <property type="match status" value="1"/>
</dbReference>
<dbReference type="InterPro" id="IPR058245">
    <property type="entry name" value="NreC/VraR/RcsB-like_REC"/>
</dbReference>
<dbReference type="SMART" id="SM00448">
    <property type="entry name" value="REC"/>
    <property type="match status" value="1"/>
</dbReference>
<evidence type="ECO:0000256" key="5">
    <source>
        <dbReference type="ARBA" id="ARBA00023163"/>
    </source>
</evidence>
<reference evidence="10 11" key="1">
    <citation type="submission" date="2019-03" db="EMBL/GenBank/DDBJ databases">
        <title>Draft Genome Sequence of Desulfosporosinus fructosivorans Strain 63.6F, Isolated from Marine Sediment in the Baltic Sea.</title>
        <authorList>
            <person name="Hausmann B."/>
            <person name="Vandieken V."/>
            <person name="Pjevac P."/>
            <person name="Schreck K."/>
            <person name="Herbold C.W."/>
            <person name="Loy A."/>
        </authorList>
    </citation>
    <scope>NUCLEOTIDE SEQUENCE [LARGE SCALE GENOMIC DNA]</scope>
    <source>
        <strain evidence="10 11">63.6F</strain>
    </source>
</reference>
<evidence type="ECO:0000256" key="6">
    <source>
        <dbReference type="ARBA" id="ARBA00024867"/>
    </source>
</evidence>
<comment type="caution">
    <text evidence="10">The sequence shown here is derived from an EMBL/GenBank/DDBJ whole genome shotgun (WGS) entry which is preliminary data.</text>
</comment>
<protein>
    <recommendedName>
        <fullName evidence="1">Stage 0 sporulation protein A homolog</fullName>
    </recommendedName>
</protein>
<dbReference type="InterPro" id="IPR000792">
    <property type="entry name" value="Tscrpt_reg_LuxR_C"/>
</dbReference>
<dbReference type="PROSITE" id="PS50110">
    <property type="entry name" value="RESPONSE_REGULATORY"/>
    <property type="match status" value="1"/>
</dbReference>
<feature type="domain" description="HTH luxR-type" evidence="8">
    <location>
        <begin position="151"/>
        <end position="216"/>
    </location>
</feature>
<evidence type="ECO:0000256" key="1">
    <source>
        <dbReference type="ARBA" id="ARBA00018672"/>
    </source>
</evidence>
<evidence type="ECO:0000259" key="9">
    <source>
        <dbReference type="PROSITE" id="PS50110"/>
    </source>
</evidence>
<keyword evidence="4" id="KW-0238">DNA-binding</keyword>
<feature type="modified residue" description="4-aspartylphosphate" evidence="7">
    <location>
        <position position="52"/>
    </location>
</feature>
<dbReference type="InterPro" id="IPR001789">
    <property type="entry name" value="Sig_transdc_resp-reg_receiver"/>
</dbReference>
<dbReference type="GO" id="GO:0006355">
    <property type="term" value="P:regulation of DNA-templated transcription"/>
    <property type="evidence" value="ECO:0007669"/>
    <property type="project" value="InterPro"/>
</dbReference>
<evidence type="ECO:0000256" key="7">
    <source>
        <dbReference type="PROSITE-ProRule" id="PRU00169"/>
    </source>
</evidence>
<keyword evidence="5" id="KW-0804">Transcription</keyword>
<dbReference type="AlphaFoldDB" id="A0A4Z0R0N0"/>
<evidence type="ECO:0000313" key="10">
    <source>
        <dbReference type="EMBL" id="TGE36581.1"/>
    </source>
</evidence>
<sequence>MKLMLVDDHPLFLEGLQYLLETYGIKVVGVAHNGREALKKARILTPDIILMDIKMPECSGMDALKLIKAEMPDIKIMMLTTSEEDEDLFDAVKQGASGYLLKNTNAKTLVDMLTDLEKGEAPLSPGLATRLLREFKRNGENEPKSSQPLGGGNKEGQLTNRQLEVLEMVAKGITYKEVAEALGLAERTVKYHMERIIERLHFENRAQVIAYAVQMGLVEDRRIDK</sequence>
<dbReference type="InterPro" id="IPR039420">
    <property type="entry name" value="WalR-like"/>
</dbReference>
<dbReference type="InterPro" id="IPR011006">
    <property type="entry name" value="CheY-like_superfamily"/>
</dbReference>
<proteinExistence type="predicted"/>
<keyword evidence="2 7" id="KW-0597">Phosphoprotein</keyword>
<dbReference type="OrthoDB" id="9779069at2"/>
<dbReference type="PANTHER" id="PTHR43214">
    <property type="entry name" value="TWO-COMPONENT RESPONSE REGULATOR"/>
    <property type="match status" value="1"/>
</dbReference>
<evidence type="ECO:0000259" key="8">
    <source>
        <dbReference type="PROSITE" id="PS50043"/>
    </source>
</evidence>
<dbReference type="RefSeq" id="WP_135549696.1">
    <property type="nucleotide sequence ID" value="NZ_SPQQ01000007.1"/>
</dbReference>
<dbReference type="Proteomes" id="UP000298460">
    <property type="component" value="Unassembled WGS sequence"/>
</dbReference>
<dbReference type="GO" id="GO:0000160">
    <property type="term" value="P:phosphorelay signal transduction system"/>
    <property type="evidence" value="ECO:0007669"/>
    <property type="project" value="InterPro"/>
</dbReference>
<evidence type="ECO:0000256" key="3">
    <source>
        <dbReference type="ARBA" id="ARBA00023015"/>
    </source>
</evidence>
<dbReference type="PROSITE" id="PS50043">
    <property type="entry name" value="HTH_LUXR_2"/>
    <property type="match status" value="1"/>
</dbReference>
<dbReference type="EMBL" id="SPQQ01000007">
    <property type="protein sequence ID" value="TGE36581.1"/>
    <property type="molecule type" value="Genomic_DNA"/>
</dbReference>
<comment type="function">
    <text evidence="6">May play the central regulatory role in sporulation. It may be an element of the effector pathway responsible for the activation of sporulation genes in response to nutritional stress. Spo0A may act in concert with spo0H (a sigma factor) to control the expression of some genes that are critical to the sporulation process.</text>
</comment>
<dbReference type="Gene3D" id="3.40.50.2300">
    <property type="match status" value="1"/>
</dbReference>
<dbReference type="InterPro" id="IPR016032">
    <property type="entry name" value="Sig_transdc_resp-reg_C-effctor"/>
</dbReference>
<keyword evidence="11" id="KW-1185">Reference proteome</keyword>
<dbReference type="SUPFAM" id="SSF46894">
    <property type="entry name" value="C-terminal effector domain of the bipartite response regulators"/>
    <property type="match status" value="1"/>
</dbReference>
<feature type="domain" description="Response regulatory" evidence="9">
    <location>
        <begin position="2"/>
        <end position="117"/>
    </location>
</feature>
<dbReference type="Pfam" id="PF00196">
    <property type="entry name" value="GerE"/>
    <property type="match status" value="1"/>
</dbReference>
<dbReference type="PROSITE" id="PS00622">
    <property type="entry name" value="HTH_LUXR_1"/>
    <property type="match status" value="1"/>
</dbReference>
<dbReference type="CDD" id="cd06170">
    <property type="entry name" value="LuxR_C_like"/>
    <property type="match status" value="1"/>
</dbReference>
<dbReference type="CDD" id="cd17535">
    <property type="entry name" value="REC_NarL-like"/>
    <property type="match status" value="1"/>
</dbReference>
<dbReference type="GO" id="GO:0003677">
    <property type="term" value="F:DNA binding"/>
    <property type="evidence" value="ECO:0007669"/>
    <property type="project" value="UniProtKB-KW"/>
</dbReference>